<keyword evidence="2" id="KW-0812">Transmembrane</keyword>
<keyword evidence="2" id="KW-1133">Transmembrane helix</keyword>
<protein>
    <submittedName>
        <fullName evidence="3">Uncharacterized protein</fullName>
    </submittedName>
</protein>
<sequence>MGAPRLRPAGHHRHHSPPAWAPHNHYFTSLDEAKLHPIDFTLTQLPDSLVKDRAMQAWSPGLCVGLWLHRLVRPALGPLLVTAFWLGRQFTLTLIALLAAVALLTSNLYTLVRSVVCLMCRTVHELPRESHLVAGVFEMPPAHFPNGGDCGRGSGGDCNGGSGYPSPESLSSVDSEIGGRCDDQPPGTRAESNHRYCHSHHPSSQRHPAPDGRSGGGGDPSPYGTATAPVLRRKSHSRSYDDLNALRYALHSHNSSIKSLGGTGTSTPQRGAGGGESVGEGRSAVVSGASPNEALVRTVSLQGPPPRHTAHSSLNMPLDSSGVERGGATAAVVDPRAKGSAGGSSLNPLRQLVLARRARRRNRLNNSASAVDPPTPDVDKSAPTGPVKGGTPESLGDLLQHGAYEGVELVEKIPHILHKPTKLYQRAVRPLKEGTYDNGKGNSSSANQSGIAVAPVRGLESQGTSGSDPHSTTTAATTAASSHGHVSYQLESTEGSNTTIDPRQPASLPLIEYEINTNGNARTRRYTIAPSQTWSQPRSRNHTSTPSTPIHHSRQSSVERRLHNNGSPVPHNGSFPHHLYVDQEGPPVVLREEGGYIGPTGSAHLLDHYELSNYNTNGSSYEGNSTARSSGRKTHRRRFREKLSSIFHPKRSQSMAAQPPPPPTGVNGSDSSHGLEGPESGYNPGVRYSPDHHHHNGEYHGDHDPSYVAMTSAVMQPNRMDSALAPPQSLDSYRVSEDHGRRSLSQSNSQDSLNSDYSLTASSSSCNSDQPASPHHLHSRHDSGHHHHHHHRRSHSSGDGDTKLYHHRRHHRQGSTKPRHHHRRHRRRHSSGSAGGSITDGGRDALHSDEAAARLSCDAERDEGSHRLAPYSMAGAGGVMPISNPNY</sequence>
<feature type="region of interest" description="Disordered" evidence="1">
    <location>
        <begin position="733"/>
        <end position="844"/>
    </location>
</feature>
<feature type="compositionally biased region" description="Low complexity" evidence="1">
    <location>
        <begin position="471"/>
        <end position="482"/>
    </location>
</feature>
<feature type="region of interest" description="Disordered" evidence="1">
    <location>
        <begin position="255"/>
        <end position="287"/>
    </location>
</feature>
<evidence type="ECO:0000256" key="2">
    <source>
        <dbReference type="SAM" id="Phobius"/>
    </source>
</evidence>
<feature type="region of interest" description="Disordered" evidence="1">
    <location>
        <begin position="300"/>
        <end position="328"/>
    </location>
</feature>
<feature type="compositionally biased region" description="Basic residues" evidence="1">
    <location>
        <begin position="195"/>
        <end position="204"/>
    </location>
</feature>
<feature type="compositionally biased region" description="Polar residues" evidence="1">
    <location>
        <begin position="461"/>
        <end position="470"/>
    </location>
</feature>
<feature type="compositionally biased region" description="Basic and acidic residues" evidence="1">
    <location>
        <begin position="696"/>
        <end position="705"/>
    </location>
</feature>
<keyword evidence="4" id="KW-1185">Reference proteome</keyword>
<keyword evidence="2" id="KW-0472">Membrane</keyword>
<evidence type="ECO:0000256" key="1">
    <source>
        <dbReference type="SAM" id="MobiDB-lite"/>
    </source>
</evidence>
<dbReference type="Proteomes" id="UP000268162">
    <property type="component" value="Unassembled WGS sequence"/>
</dbReference>
<feature type="compositionally biased region" description="Basic residues" evidence="1">
    <location>
        <begin position="805"/>
        <end position="830"/>
    </location>
</feature>
<evidence type="ECO:0000313" key="3">
    <source>
        <dbReference type="EMBL" id="RKP39820.1"/>
    </source>
</evidence>
<organism evidence="3 4">
    <name type="scientific">Dimargaris cristalligena</name>
    <dbReference type="NCBI Taxonomy" id="215637"/>
    <lineage>
        <taxon>Eukaryota</taxon>
        <taxon>Fungi</taxon>
        <taxon>Fungi incertae sedis</taxon>
        <taxon>Zoopagomycota</taxon>
        <taxon>Kickxellomycotina</taxon>
        <taxon>Dimargaritomycetes</taxon>
        <taxon>Dimargaritales</taxon>
        <taxon>Dimargaritaceae</taxon>
        <taxon>Dimargaris</taxon>
    </lineage>
</organism>
<dbReference type="AlphaFoldDB" id="A0A4Q0A3I1"/>
<feature type="region of interest" description="Disordered" evidence="1">
    <location>
        <begin position="615"/>
        <end position="705"/>
    </location>
</feature>
<feature type="region of interest" description="Disordered" evidence="1">
    <location>
        <begin position="457"/>
        <end position="505"/>
    </location>
</feature>
<feature type="compositionally biased region" description="Low complexity" evidence="1">
    <location>
        <begin position="743"/>
        <end position="756"/>
    </location>
</feature>
<dbReference type="EMBL" id="ML002242">
    <property type="protein sequence ID" value="RKP39820.1"/>
    <property type="molecule type" value="Genomic_DNA"/>
</dbReference>
<accession>A0A4Q0A3I1</accession>
<feature type="region of interest" description="Disordered" evidence="1">
    <location>
        <begin position="361"/>
        <end position="397"/>
    </location>
</feature>
<feature type="compositionally biased region" description="Polar residues" evidence="1">
    <location>
        <begin position="615"/>
        <end position="629"/>
    </location>
</feature>
<proteinExistence type="predicted"/>
<feature type="compositionally biased region" description="Polar residues" evidence="1">
    <location>
        <begin position="757"/>
        <end position="771"/>
    </location>
</feature>
<feature type="compositionally biased region" description="Basic residues" evidence="1">
    <location>
        <begin position="630"/>
        <end position="640"/>
    </location>
</feature>
<feature type="region of interest" description="Disordered" evidence="1">
    <location>
        <begin position="156"/>
        <end position="237"/>
    </location>
</feature>
<feature type="compositionally biased region" description="Polar residues" evidence="1">
    <location>
        <begin position="529"/>
        <end position="550"/>
    </location>
</feature>
<gene>
    <name evidence="3" type="ORF">BJ085DRAFT_38296</name>
</gene>
<reference evidence="4" key="1">
    <citation type="journal article" date="2018" name="Nat. Microbiol.">
        <title>Leveraging single-cell genomics to expand the fungal tree of life.</title>
        <authorList>
            <person name="Ahrendt S.R."/>
            <person name="Quandt C.A."/>
            <person name="Ciobanu D."/>
            <person name="Clum A."/>
            <person name="Salamov A."/>
            <person name="Andreopoulos B."/>
            <person name="Cheng J.F."/>
            <person name="Woyke T."/>
            <person name="Pelin A."/>
            <person name="Henrissat B."/>
            <person name="Reynolds N.K."/>
            <person name="Benny G.L."/>
            <person name="Smith M.E."/>
            <person name="James T.Y."/>
            <person name="Grigoriev I.V."/>
        </authorList>
    </citation>
    <scope>NUCLEOTIDE SEQUENCE [LARGE SCALE GENOMIC DNA]</scope>
    <source>
        <strain evidence="4">RSA 468</strain>
    </source>
</reference>
<evidence type="ECO:0000313" key="4">
    <source>
        <dbReference type="Proteomes" id="UP000268162"/>
    </source>
</evidence>
<feature type="compositionally biased region" description="Basic residues" evidence="1">
    <location>
        <begin position="775"/>
        <end position="795"/>
    </location>
</feature>
<feature type="region of interest" description="Disordered" evidence="1">
    <location>
        <begin position="521"/>
        <end position="581"/>
    </location>
</feature>
<feature type="transmembrane region" description="Helical" evidence="2">
    <location>
        <begin position="90"/>
        <end position="112"/>
    </location>
</feature>
<name>A0A4Q0A3I1_9FUNG</name>
<feature type="compositionally biased region" description="Polar residues" evidence="1">
    <location>
        <begin position="489"/>
        <end position="501"/>
    </location>
</feature>